<proteinExistence type="predicted"/>
<sequence>MATTIQNQINLVQQDSHIYSASFHRDWAVGPSVHGGILAAIIQLATKRHFTTTLSKYNQPDILSMHIDFLSTCTHDPFTITITDLKVGRGTSTIQLHLTQPQRAPDQLKIAATATSINFEALHGPSAPTDWQFQPQPKPLPDWRKLETNQPDENWLSVVVDGEVMPFTRRMMQLNPRGGFPVAGVCDMWNSFGSERVDSTHLTILTDLVPSMSDTLLRTGGIFDAHTIGSATEAWAKDNPGAPFRLSNSLMQAQKAGIWNSTLTLDIEFKMRLPSEGLEWAFSRVVTKELKDGRMDVDVTICNQSMQPICVARHLVMVLDARRTFDKQKQRQKPVSSML</sequence>
<keyword evidence="2" id="KW-1185">Reference proteome</keyword>
<evidence type="ECO:0000313" key="1">
    <source>
        <dbReference type="EMBL" id="KAJ9656595.1"/>
    </source>
</evidence>
<protein>
    <submittedName>
        <fullName evidence="1">Uncharacterized protein</fullName>
    </submittedName>
</protein>
<organism evidence="1 2">
    <name type="scientific">Neophaeococcomyces mojaviensis</name>
    <dbReference type="NCBI Taxonomy" id="3383035"/>
    <lineage>
        <taxon>Eukaryota</taxon>
        <taxon>Fungi</taxon>
        <taxon>Dikarya</taxon>
        <taxon>Ascomycota</taxon>
        <taxon>Pezizomycotina</taxon>
        <taxon>Eurotiomycetes</taxon>
        <taxon>Chaetothyriomycetidae</taxon>
        <taxon>Chaetothyriales</taxon>
        <taxon>Chaetothyriales incertae sedis</taxon>
        <taxon>Neophaeococcomyces</taxon>
    </lineage>
</organism>
<reference evidence="1" key="1">
    <citation type="submission" date="2022-10" db="EMBL/GenBank/DDBJ databases">
        <title>Culturing micro-colonial fungi from biological soil crusts in the Mojave desert and describing Neophaeococcomyces mojavensis, and introducing the new genera and species Taxawa tesnikishii.</title>
        <authorList>
            <person name="Kurbessoian T."/>
            <person name="Stajich J.E."/>
        </authorList>
    </citation>
    <scope>NUCLEOTIDE SEQUENCE</scope>
    <source>
        <strain evidence="1">JES_112</strain>
    </source>
</reference>
<comment type="caution">
    <text evidence="1">The sequence shown here is derived from an EMBL/GenBank/DDBJ whole genome shotgun (WGS) entry which is preliminary data.</text>
</comment>
<name>A0ACC3A7E2_9EURO</name>
<dbReference type="Proteomes" id="UP001172386">
    <property type="component" value="Unassembled WGS sequence"/>
</dbReference>
<accession>A0ACC3A7E2</accession>
<gene>
    <name evidence="1" type="ORF">H2198_004829</name>
</gene>
<dbReference type="EMBL" id="JAPDRQ010000075">
    <property type="protein sequence ID" value="KAJ9656595.1"/>
    <property type="molecule type" value="Genomic_DNA"/>
</dbReference>
<evidence type="ECO:0000313" key="2">
    <source>
        <dbReference type="Proteomes" id="UP001172386"/>
    </source>
</evidence>